<dbReference type="KEGG" id="gji:H1R19_17655"/>
<protein>
    <submittedName>
        <fullName evidence="2">Uncharacterized protein</fullName>
    </submittedName>
</protein>
<name>A0A7D7LV74_9ACTN</name>
<feature type="region of interest" description="Disordered" evidence="1">
    <location>
        <begin position="291"/>
        <end position="311"/>
    </location>
</feature>
<evidence type="ECO:0000313" key="2">
    <source>
        <dbReference type="EMBL" id="QMT00699.1"/>
    </source>
</evidence>
<accession>A0A7D7LV74</accession>
<sequence length="1085" mass="109066">MTMTTPRSLRIRALAIAAGVGLAIYVGGYAPAPAEPGDPGSGSSESADTADDAAPFDAPADSDTSEPDAGTSDPGQSEDDTSDSTEDDTGSDTGADVVPDSRSDGIGVTPADPGTPSDPPAAPSPADADDAEPAPAPGADQPADDPPTGADSGPPRPTAVPATGAEDASLSGHDDPLTSPPPRRGAAGQVPSGAAALHFLATGLASDPPPTADVITASDTGVAQRPHPGRAGAFGLLAFLGINILGGGNSTSVSPAPWTLLWWVRRFGTTCPAASAEATLNPFTSSELTDDITSVDDECGPGQRSDAGTRRTDAVVDTAGAYPDASGAQHEGSPGTTMTAQVVTRSSPAVTDPAIIDSPVTSTPGVLHGSVTFSDPDGHALTTTLSGMTPAADRTYLTTRGGIVTFDPATGHYAYIPALRARIAATRDGAPEDHRFDTFVITADDGRGTTTPVAVGLPVTSPHSAGQVTIPGTQVDDAVVGPDGFAYVTTSAGDRTCVAVLRPDGSTLTTIPISGTPGEHGVVFGPDGRGYQVTGSSDTTGSITPSTTRITYIDAFGAVATTDPIPGAPIGDLRLDADGVGYLVTTHPAVAEGASCTYVTALHRDGTVTTSESVAGPDTRLVVSTSGSVYLSSSGDGGTRLYGVARNGELTPLANVFDADGGALWTHRDDSLYFVRSHGDPAAPRATVVTRRPDGSTTTHDGLPGRVSSLVVDADPVYVISQSTGSSHVSALASDGRLSTVEFSGMLPAAAVRGPGGDLYIAVSDPVTDESAVVAVSSDGAHRIVTSVIGQAGVHASGTGDVVVTTTTMSADGQDSTRVMFLRADGTIAAGAGIAGSPISVHFDRTGTAYIPVLSADLVSDDPLTSLAVVRRDAETVVSAAAVGEPAAAPARADDGTTYIPLTRFVPGTPRPSTALVAFRRDGSTTVAGEFPGHSPRGPVIASDSVVLLVTHDAGTSTIRAVRPAWPDASSADHDDEDAVMTFDVTPAISDIDPESGVVSGSVSDMATDDGALGYLTADSQVILDHDSGAFEFTPTHPQRQAAAIQDGPAAHAFAVLVSDTDSQASTVVSVTVPVAPATLPETLE</sequence>
<dbReference type="Proteomes" id="UP000515663">
    <property type="component" value="Chromosome"/>
</dbReference>
<keyword evidence="3" id="KW-1185">Reference proteome</keyword>
<gene>
    <name evidence="2" type="ORF">H1R19_17655</name>
</gene>
<dbReference type="AlphaFoldDB" id="A0A7D7LV74"/>
<feature type="compositionally biased region" description="Low complexity" evidence="1">
    <location>
        <begin position="28"/>
        <end position="62"/>
    </location>
</feature>
<proteinExistence type="predicted"/>
<evidence type="ECO:0000256" key="1">
    <source>
        <dbReference type="SAM" id="MobiDB-lite"/>
    </source>
</evidence>
<feature type="region of interest" description="Disordered" evidence="1">
    <location>
        <begin position="28"/>
        <end position="190"/>
    </location>
</feature>
<dbReference type="RefSeq" id="WP_219849698.1">
    <property type="nucleotide sequence ID" value="NZ_CP059491.1"/>
</dbReference>
<feature type="compositionally biased region" description="Low complexity" evidence="1">
    <location>
        <begin position="137"/>
        <end position="151"/>
    </location>
</feature>
<feature type="compositionally biased region" description="Acidic residues" evidence="1">
    <location>
        <begin position="76"/>
        <end position="90"/>
    </location>
</feature>
<dbReference type="EMBL" id="CP059491">
    <property type="protein sequence ID" value="QMT00699.1"/>
    <property type="molecule type" value="Genomic_DNA"/>
</dbReference>
<reference evidence="3" key="1">
    <citation type="submission" date="2020-07" db="EMBL/GenBank/DDBJ databases">
        <title>novel species isolated from the respiratory tract of Marmot.</title>
        <authorList>
            <person name="Zhang G."/>
        </authorList>
    </citation>
    <scope>NUCLEOTIDE SEQUENCE [LARGE SCALE GENOMIC DNA]</scope>
    <source>
        <strain evidence="3">686</strain>
    </source>
</reference>
<organism evidence="2 3">
    <name type="scientific">Gordonia jinghuaiqii</name>
    <dbReference type="NCBI Taxonomy" id="2758710"/>
    <lineage>
        <taxon>Bacteria</taxon>
        <taxon>Bacillati</taxon>
        <taxon>Actinomycetota</taxon>
        <taxon>Actinomycetes</taxon>
        <taxon>Mycobacteriales</taxon>
        <taxon>Gordoniaceae</taxon>
        <taxon>Gordonia</taxon>
    </lineage>
</organism>
<evidence type="ECO:0000313" key="3">
    <source>
        <dbReference type="Proteomes" id="UP000515663"/>
    </source>
</evidence>
<dbReference type="SUPFAM" id="SSF63829">
    <property type="entry name" value="Calcium-dependent phosphotriesterase"/>
    <property type="match status" value="2"/>
</dbReference>